<evidence type="ECO:0000259" key="1">
    <source>
        <dbReference type="Pfam" id="PF04073"/>
    </source>
</evidence>
<dbReference type="PANTHER" id="PTHR30411:SF1">
    <property type="entry name" value="CYTOPLASMIC PROTEIN"/>
    <property type="match status" value="1"/>
</dbReference>
<name>A0A964T1U6_9HYPH</name>
<dbReference type="SUPFAM" id="SSF55826">
    <property type="entry name" value="YbaK/ProRS associated domain"/>
    <property type="match status" value="1"/>
</dbReference>
<proteinExistence type="predicted"/>
<dbReference type="RefSeq" id="WP_161139060.1">
    <property type="nucleotide sequence ID" value="NZ_SPKJ01000005.1"/>
</dbReference>
<dbReference type="CDD" id="cd04333">
    <property type="entry name" value="ProX_deacylase"/>
    <property type="match status" value="1"/>
</dbReference>
<feature type="domain" description="YbaK/aminoacyl-tRNA synthetase-associated" evidence="1">
    <location>
        <begin position="30"/>
        <end position="148"/>
    </location>
</feature>
<dbReference type="GO" id="GO:0002161">
    <property type="term" value="F:aminoacyl-tRNA deacylase activity"/>
    <property type="evidence" value="ECO:0007669"/>
    <property type="project" value="InterPro"/>
</dbReference>
<organism evidence="2 3">
    <name type="scientific">Propylenella binzhouense</name>
    <dbReference type="NCBI Taxonomy" id="2555902"/>
    <lineage>
        <taxon>Bacteria</taxon>
        <taxon>Pseudomonadati</taxon>
        <taxon>Pseudomonadota</taxon>
        <taxon>Alphaproteobacteria</taxon>
        <taxon>Hyphomicrobiales</taxon>
        <taxon>Propylenellaceae</taxon>
        <taxon>Propylenella</taxon>
    </lineage>
</organism>
<dbReference type="Gene3D" id="3.90.960.10">
    <property type="entry name" value="YbaK/aminoacyl-tRNA synthetase-associated domain"/>
    <property type="match status" value="1"/>
</dbReference>
<dbReference type="PANTHER" id="PTHR30411">
    <property type="entry name" value="CYTOPLASMIC PROTEIN"/>
    <property type="match status" value="1"/>
</dbReference>
<gene>
    <name evidence="2" type="ORF">E4O86_03170</name>
</gene>
<reference evidence="2" key="1">
    <citation type="submission" date="2019-03" db="EMBL/GenBank/DDBJ databases">
        <title>Afifella sp. nov., isolated from activated sludge.</title>
        <authorList>
            <person name="Li Q."/>
            <person name="Liu Y."/>
        </authorList>
    </citation>
    <scope>NUCLEOTIDE SEQUENCE</scope>
    <source>
        <strain evidence="2">L72</strain>
    </source>
</reference>
<comment type="caution">
    <text evidence="2">The sequence shown here is derived from an EMBL/GenBank/DDBJ whole genome shotgun (WGS) entry which is preliminary data.</text>
</comment>
<accession>A0A964T1U6</accession>
<dbReference type="InterPro" id="IPR007214">
    <property type="entry name" value="YbaK/aa-tRNA-synth-assoc-dom"/>
</dbReference>
<dbReference type="Pfam" id="PF04073">
    <property type="entry name" value="tRNA_edit"/>
    <property type="match status" value="1"/>
</dbReference>
<dbReference type="Proteomes" id="UP000773614">
    <property type="component" value="Unassembled WGS sequence"/>
</dbReference>
<dbReference type="InterPro" id="IPR036754">
    <property type="entry name" value="YbaK/aa-tRNA-synt-asso_dom_sf"/>
</dbReference>
<dbReference type="OrthoDB" id="9798760at2"/>
<dbReference type="AlphaFoldDB" id="A0A964T1U6"/>
<keyword evidence="3" id="KW-1185">Reference proteome</keyword>
<dbReference type="EMBL" id="SPKJ01000005">
    <property type="protein sequence ID" value="MYZ46720.1"/>
    <property type="molecule type" value="Genomic_DNA"/>
</dbReference>
<evidence type="ECO:0000313" key="2">
    <source>
        <dbReference type="EMBL" id="MYZ46720.1"/>
    </source>
</evidence>
<evidence type="ECO:0000313" key="3">
    <source>
        <dbReference type="Proteomes" id="UP000773614"/>
    </source>
</evidence>
<sequence>MQERLRSTDRVKLAAEACGLPIEIVEMPQSTRTAEEAAAACGTTVAQIVKSLVFRKASSGETVLILVSGVNRVDEKTIAGLLGDRLERPDARAVRDATGFAIGGVAPIGSIRPIATYMDRDLLSHETVWAAAGSPNAVFAVSPDALQRASGAEVIAVR</sequence>
<protein>
    <submittedName>
        <fullName evidence="2">YbaK/EbsC family protein</fullName>
    </submittedName>
</protein>